<gene>
    <name evidence="1" type="ORF">FKW44_015751</name>
</gene>
<proteinExistence type="predicted"/>
<evidence type="ECO:0000313" key="1">
    <source>
        <dbReference type="EMBL" id="QQP41396.1"/>
    </source>
</evidence>
<protein>
    <submittedName>
        <fullName evidence="1">Uncharacterized protein</fullName>
    </submittedName>
</protein>
<keyword evidence="2" id="KW-1185">Reference proteome</keyword>
<sequence length="94" mass="10559">MSFTHEGNSFTKKSRSLRKEIPLQKPKVLWPKVRNPNTPSLCLAGPESPFSRGLETPIPHHCAWRDPKVLWPRVRNPNTPSLCLAGPESHLAEG</sequence>
<dbReference type="Proteomes" id="UP000595437">
    <property type="component" value="Chromosome 10"/>
</dbReference>
<organism evidence="1 2">
    <name type="scientific">Caligus rogercresseyi</name>
    <name type="common">Sea louse</name>
    <dbReference type="NCBI Taxonomy" id="217165"/>
    <lineage>
        <taxon>Eukaryota</taxon>
        <taxon>Metazoa</taxon>
        <taxon>Ecdysozoa</taxon>
        <taxon>Arthropoda</taxon>
        <taxon>Crustacea</taxon>
        <taxon>Multicrustacea</taxon>
        <taxon>Hexanauplia</taxon>
        <taxon>Copepoda</taxon>
        <taxon>Siphonostomatoida</taxon>
        <taxon>Caligidae</taxon>
        <taxon>Caligus</taxon>
    </lineage>
</organism>
<reference evidence="2" key="1">
    <citation type="submission" date="2021-01" db="EMBL/GenBank/DDBJ databases">
        <title>Caligus Genome Assembly.</title>
        <authorList>
            <person name="Gallardo-Escarate C."/>
        </authorList>
    </citation>
    <scope>NUCLEOTIDE SEQUENCE [LARGE SCALE GENOMIC DNA]</scope>
</reference>
<evidence type="ECO:0000313" key="2">
    <source>
        <dbReference type="Proteomes" id="UP000595437"/>
    </source>
</evidence>
<dbReference type="EMBL" id="CP045899">
    <property type="protein sequence ID" value="QQP41396.1"/>
    <property type="molecule type" value="Genomic_DNA"/>
</dbReference>
<dbReference type="AlphaFoldDB" id="A0A7T8K0V6"/>
<accession>A0A7T8K0V6</accession>
<name>A0A7T8K0V6_CALRO</name>